<dbReference type="Proteomes" id="UP001221909">
    <property type="component" value="Unassembled WGS sequence"/>
</dbReference>
<evidence type="ECO:0000313" key="3">
    <source>
        <dbReference type="Proteomes" id="UP001221909"/>
    </source>
</evidence>
<proteinExistence type="predicted"/>
<accession>A0ABT5MSK5</accession>
<keyword evidence="1" id="KW-0812">Transmembrane</keyword>
<sequence>MAGLSATLGQFCVTTAYKYAAAKDVSIYSYASVLFSAMLGIMFFEQYPDAWSVFGYIIIFISGWWMFLLTKRQLKRIN</sequence>
<gene>
    <name evidence="2" type="ORF">PTQ27_08905</name>
</gene>
<dbReference type="EMBL" id="JAQSJE010000009">
    <property type="protein sequence ID" value="MDD0824576.1"/>
    <property type="molecule type" value="Genomic_DNA"/>
</dbReference>
<evidence type="ECO:0000313" key="2">
    <source>
        <dbReference type="EMBL" id="MDD0824576.1"/>
    </source>
</evidence>
<dbReference type="InterPro" id="IPR037185">
    <property type="entry name" value="EmrE-like"/>
</dbReference>
<reference evidence="2 3" key="1">
    <citation type="submission" date="2023-02" db="EMBL/GenBank/DDBJ databases">
        <title>Mannheimia cairiniae sp. nov., a novel species of Mannheimia obtained from moscovy ducks (Cairina moschata) and reclassification of Mannheimia ovis as heterotypic synonym of Mannheimia pernigra.</title>
        <authorList>
            <person name="Christensen H."/>
        </authorList>
    </citation>
    <scope>NUCLEOTIDE SEQUENCE [LARGE SCALE GENOMIC DNA]</scope>
    <source>
        <strain evidence="2 3">AT1</strain>
    </source>
</reference>
<comment type="caution">
    <text evidence="2">The sequence shown here is derived from an EMBL/GenBank/DDBJ whole genome shotgun (WGS) entry which is preliminary data.</text>
</comment>
<dbReference type="SUPFAM" id="SSF103481">
    <property type="entry name" value="Multidrug resistance efflux transporter EmrE"/>
    <property type="match status" value="1"/>
</dbReference>
<protein>
    <submittedName>
        <fullName evidence="2">EamA family transporter</fullName>
    </submittedName>
</protein>
<keyword evidence="3" id="KW-1185">Reference proteome</keyword>
<feature type="transmembrane region" description="Helical" evidence="1">
    <location>
        <begin position="50"/>
        <end position="69"/>
    </location>
</feature>
<keyword evidence="1" id="KW-1133">Transmembrane helix</keyword>
<evidence type="ECO:0000256" key="1">
    <source>
        <dbReference type="SAM" id="Phobius"/>
    </source>
</evidence>
<name>A0ABT5MSK5_9PAST</name>
<feature type="transmembrane region" description="Helical" evidence="1">
    <location>
        <begin position="27"/>
        <end position="44"/>
    </location>
</feature>
<organism evidence="2 3">
    <name type="scientific">Mannheimia cairinae</name>
    <dbReference type="NCBI Taxonomy" id="3025936"/>
    <lineage>
        <taxon>Bacteria</taxon>
        <taxon>Pseudomonadati</taxon>
        <taxon>Pseudomonadota</taxon>
        <taxon>Gammaproteobacteria</taxon>
        <taxon>Pasteurellales</taxon>
        <taxon>Pasteurellaceae</taxon>
        <taxon>Mannheimia</taxon>
    </lineage>
</organism>
<keyword evidence="1" id="KW-0472">Membrane</keyword>